<dbReference type="Pfam" id="PF00550">
    <property type="entry name" value="PP-binding"/>
    <property type="match status" value="2"/>
</dbReference>
<dbReference type="InterPro" id="IPR023213">
    <property type="entry name" value="CAT-like_dom_sf"/>
</dbReference>
<feature type="domain" description="Carrier" evidence="4">
    <location>
        <begin position="816"/>
        <end position="891"/>
    </location>
</feature>
<dbReference type="SUPFAM" id="SSF53335">
    <property type="entry name" value="S-adenosyl-L-methionine-dependent methyltransferases"/>
    <property type="match status" value="1"/>
</dbReference>
<dbReference type="InterPro" id="IPR001031">
    <property type="entry name" value="Thioesterase"/>
</dbReference>
<evidence type="ECO:0000259" key="4">
    <source>
        <dbReference type="PROSITE" id="PS50075"/>
    </source>
</evidence>
<dbReference type="SUPFAM" id="SSF53474">
    <property type="entry name" value="alpha/beta-Hydrolases"/>
    <property type="match status" value="1"/>
</dbReference>
<dbReference type="InterPro" id="IPR025110">
    <property type="entry name" value="AMP-bd_C"/>
</dbReference>
<accession>A0ABT7VQ30</accession>
<dbReference type="InterPro" id="IPR000873">
    <property type="entry name" value="AMP-dep_synth/lig_dom"/>
</dbReference>
<keyword evidence="6" id="KW-1185">Reference proteome</keyword>
<dbReference type="InterPro" id="IPR029063">
    <property type="entry name" value="SAM-dependent_MTases_sf"/>
</dbReference>
<dbReference type="InterPro" id="IPR029058">
    <property type="entry name" value="AB_hydrolase_fold"/>
</dbReference>
<sequence>MPKNDYPTKTNNSPLCLHQLFEAQVERTPDAIAVVFENQQLSYCALNARANQVAHYLKTLGVEPEVLVGLCVERSLEMIVGLLGILKAGGAYVPLDPAYPKERLAFMLSDAQVPVLLTQKVLMDGLPEHQAHTVCLDKDWGVISQERDENPINRTTPDNLAYVIYTSGSTGKPKGVVVPHQAVNRLVVNTNYINLKPSDVIAQVSNFSFDAATFEIWGALLHGAKLVGISKEIALSPYDFISQLHLNKISVLFLTTALFNQLAKIVPSAFNSVRCLLFGGEAVSPRWVKEVLEYEPPEQLLHVYGPTETTTFASWYLVEDVPEDAATLPIGIPISNTQCYILDAQLQQVSVGTQGELYIGGAGLARGYLNRPELTAEKFIPNPFNDDPKSRLYKTGDLARYLSDGNIEFLGRIDNQVKLRGFRIELGEIETVLAQHPDVQQAVVTVREDVANDKRLVGYVVPKPSRAPTIASQPRYTLPNNLAIAHLNKNETDFLYEEIFEINAYLKHGITIKDGDCIFDVGTNIGLFSLFAHLSANNVKVYGFEPNPFVFEKLELNTALYEVDAKLFNCGLSGETKTANFTFYPKFSFLSGLYADADDEKEIVKSFLHKQPTKNLGGLAPLTEDNELLEELLTDKFKSETFEVPLRTLSEIIKENNIENIDLLKINVEKSEWDVLAGIAEEDWQKIHQIALEVHDIENRLEQVIALFEKQGYHIVVEQDWSLDETAKTNYYIYAIRGSRADLKARQSEKALPKLPEPILTTNELRDFLNKHLPDYMVPSAFVLLETLPLSPNGKIDRQAMPFPDQSQLNQANYVVPDNPTEKLLTTLFSDVLRIEQIGVHDHFFELGGHSLLATRIISRMRETFQTDVPISVLFDKPTVATLAAYIDSLVPLKSLESLTVPVGIENEALFNEVYTAPSSITQESFWLFEQLHPNTPTFNIPLAYRLTGKLHFSLLEQSLSEMVHRHATLRTHFEVTKTGLPLQRIIPPVPYSVKVIDLRHEKSETQQVINEEIRRPFDLGQACLWRATVLRLDEEEQILLLIFHHLITDGWSIGLFIDELIALYAELSGSHCSEYAPRSVEEGIPKRSLGTRQTRQQNLETRHYQYSNFCRWQKQWLQSEQYQSQMAYWQSQLKGPLPILELPTDYPRPPVQTYQGARQPIIISPSLTTALNQFSHQQGVTLFMTLLAAFKTLLYRYTGQTDLSVGTAAAGRQGIEWENVMGLFINNLVLRTTLSGQTPFVSFLSQVREVALTAYNHQDLPFKNLIDSLHPERDLSHNLLFQTFFLLQNFDFPELKLDGLTTTPLNVNTGTVKFDLTLELYEKAEGLTGWFEYNTALFSAATMQRMVGHFQTLLESIIAAPETSLSTLRILTEAERHFVVRSDVHICPTNVFTEFAKADIEQSIPERFEQQVRKYPDHIAVQTKHEALTYFSLNEHANQVAQTLLKECEGGNIALLFEHEISMIVGIFGVLKAGLTYIPLAPDLPTQRLIYILQDSQASVLLTNNLNWKLAQELRSDVLSVINIDEPNPQQEKIRLFRQSTVLPDTLAYILYTSGSTGQPKGVMQNHRNVLHFIRNYTNKLHINAEDKLTLFSAYSFDAAVMDIFGALLNGATLYPINIREDSLANPVKEFIKKQEMTIYHSTPTVYRHFISTLTEDDRFPKLRLIVLGGEEVYKSDVDLYKQFFSENCIFINGLGPTESTVSLQYFIDKQTSNPQQTVPVGYPVDDTDVLLLNKAGEETELYGEIALKSAYVALGYWQKPEITQAAFLSDGKRRLYRTGDMGRLRTDGCLEFVGRKDAQIKLRGYRIELGEIETILDQHVAVQESLVIVWEDSSDLKRLVAYVVPSSPQEELGEELRRFLKDKLPNYMLPSTFVILDKIPLLPNGKVDRRHLPIPEIDKTRYCAPRNALEQQLTKIWEKVLGISPIGIHDNFFDIGGHSLLAVKLLSLIEKHFDKHLPLITLFQAPTIAQLANLLRDKNYTISWRILEVVQEQGSRSPFFLIGNSRLARAILPSLGSEQPVYGLNVINFHSLDSNTPLSDIKEIAKLCLQEIQTVQLEGPYYLGGYCIDAPIAFEMAQQLHANGQKVALLVLFDAFLNRIPQWEQGYSLHHHWLNWQDIGWSYPLLKIQKKWQRFFKMMGLKLFELFAEKLKKTQKTLPNQLQYVLFINAYREAVANYVPEIYPGNITFFFANEWRLKDSSAFTELAKGHVEIHHIRGYHESLFDSPQVEEMGKQLKHCLEKSSF</sequence>
<dbReference type="SUPFAM" id="SSF56801">
    <property type="entry name" value="Acetyl-CoA synthetase-like"/>
    <property type="match status" value="2"/>
</dbReference>
<comment type="caution">
    <text evidence="5">The sequence shown here is derived from an EMBL/GenBank/DDBJ whole genome shotgun (WGS) entry which is preliminary data.</text>
</comment>
<reference evidence="5" key="1">
    <citation type="submission" date="2023-06" db="EMBL/GenBank/DDBJ databases">
        <title>Uncultivated large filamentous bacteria from sulfidic sediments reveal new species and different genomic features in energy metabolism and defense.</title>
        <authorList>
            <person name="Fonseca A."/>
        </authorList>
    </citation>
    <scope>NUCLEOTIDE SEQUENCE</scope>
    <source>
        <strain evidence="5">HSG4</strain>
    </source>
</reference>
<evidence type="ECO:0000256" key="1">
    <source>
        <dbReference type="ARBA" id="ARBA00001957"/>
    </source>
</evidence>
<comment type="cofactor">
    <cofactor evidence="1">
        <name>pantetheine 4'-phosphate</name>
        <dbReference type="ChEBI" id="CHEBI:47942"/>
    </cofactor>
</comment>
<evidence type="ECO:0000256" key="3">
    <source>
        <dbReference type="ARBA" id="ARBA00022553"/>
    </source>
</evidence>
<dbReference type="PANTHER" id="PTHR45527:SF1">
    <property type="entry name" value="FATTY ACID SYNTHASE"/>
    <property type="match status" value="1"/>
</dbReference>
<dbReference type="PANTHER" id="PTHR45527">
    <property type="entry name" value="NONRIBOSOMAL PEPTIDE SYNTHETASE"/>
    <property type="match status" value="1"/>
</dbReference>
<dbReference type="InterPro" id="IPR020845">
    <property type="entry name" value="AMP-binding_CS"/>
</dbReference>
<dbReference type="CDD" id="cd05930">
    <property type="entry name" value="A_NRPS"/>
    <property type="match status" value="1"/>
</dbReference>
<dbReference type="Pfam" id="PF00668">
    <property type="entry name" value="Condensation"/>
    <property type="match status" value="2"/>
</dbReference>
<dbReference type="Gene3D" id="3.30.300.30">
    <property type="match status" value="2"/>
</dbReference>
<dbReference type="Gene3D" id="2.30.38.10">
    <property type="entry name" value="Luciferase, Domain 3"/>
    <property type="match status" value="1"/>
</dbReference>
<dbReference type="Gene3D" id="3.40.50.980">
    <property type="match status" value="2"/>
</dbReference>
<dbReference type="Pfam" id="PF00975">
    <property type="entry name" value="Thioesterase"/>
    <property type="match status" value="1"/>
</dbReference>
<dbReference type="PROSITE" id="PS00455">
    <property type="entry name" value="AMP_BINDING"/>
    <property type="match status" value="2"/>
</dbReference>
<dbReference type="InterPro" id="IPR036736">
    <property type="entry name" value="ACP-like_sf"/>
</dbReference>
<dbReference type="NCBIfam" id="NF003417">
    <property type="entry name" value="PRK04813.1"/>
    <property type="match status" value="3"/>
</dbReference>
<evidence type="ECO:0000256" key="2">
    <source>
        <dbReference type="ARBA" id="ARBA00022450"/>
    </source>
</evidence>
<dbReference type="Pfam" id="PF13193">
    <property type="entry name" value="AMP-binding_C"/>
    <property type="match status" value="1"/>
</dbReference>
<proteinExistence type="predicted"/>
<organism evidence="5 6">
    <name type="scientific">Candidatus Marithioploca araucensis</name>
    <dbReference type="NCBI Taxonomy" id="70273"/>
    <lineage>
        <taxon>Bacteria</taxon>
        <taxon>Pseudomonadati</taxon>
        <taxon>Pseudomonadota</taxon>
        <taxon>Gammaproteobacteria</taxon>
        <taxon>Thiotrichales</taxon>
        <taxon>Thiotrichaceae</taxon>
        <taxon>Candidatus Marithioploca</taxon>
    </lineage>
</organism>
<name>A0ABT7VQ30_9GAMM</name>
<dbReference type="InterPro" id="IPR009081">
    <property type="entry name" value="PP-bd_ACP"/>
</dbReference>
<dbReference type="NCBIfam" id="TIGR01733">
    <property type="entry name" value="AA-adenyl-dom"/>
    <property type="match status" value="2"/>
</dbReference>
<dbReference type="InterPro" id="IPR045851">
    <property type="entry name" value="AMP-bd_C_sf"/>
</dbReference>
<keyword evidence="2" id="KW-0596">Phosphopantetheine</keyword>
<gene>
    <name evidence="5" type="ORF">QUF54_00265</name>
</gene>
<dbReference type="PROSITE" id="PS50075">
    <property type="entry name" value="CARRIER"/>
    <property type="match status" value="2"/>
</dbReference>
<dbReference type="SUPFAM" id="SSF52777">
    <property type="entry name" value="CoA-dependent acyltransferases"/>
    <property type="match status" value="2"/>
</dbReference>
<dbReference type="Gene3D" id="3.40.50.1820">
    <property type="entry name" value="alpha/beta hydrolase"/>
    <property type="match status" value="1"/>
</dbReference>
<dbReference type="InterPro" id="IPR010071">
    <property type="entry name" value="AA_adenyl_dom"/>
</dbReference>
<dbReference type="Proteomes" id="UP001171945">
    <property type="component" value="Unassembled WGS sequence"/>
</dbReference>
<protein>
    <submittedName>
        <fullName evidence="5">Amino acid adenylation domain-containing protein</fullName>
    </submittedName>
</protein>
<keyword evidence="3" id="KW-0597">Phosphoprotein</keyword>
<dbReference type="Pfam" id="PF00501">
    <property type="entry name" value="AMP-binding"/>
    <property type="match status" value="2"/>
</dbReference>
<dbReference type="Gene3D" id="3.40.50.150">
    <property type="entry name" value="Vaccinia Virus protein VP39"/>
    <property type="match status" value="1"/>
</dbReference>
<dbReference type="Gene3D" id="3.30.559.10">
    <property type="entry name" value="Chloramphenicol acetyltransferase-like domain"/>
    <property type="match status" value="1"/>
</dbReference>
<dbReference type="InterPro" id="IPR020806">
    <property type="entry name" value="PKS_PP-bd"/>
</dbReference>
<dbReference type="CDD" id="cd19531">
    <property type="entry name" value="LCL_NRPS-like"/>
    <property type="match status" value="1"/>
</dbReference>
<dbReference type="NCBIfam" id="TIGR01444">
    <property type="entry name" value="fkbM_fam"/>
    <property type="match status" value="1"/>
</dbReference>
<dbReference type="InterPro" id="IPR006342">
    <property type="entry name" value="FkbM_mtfrase"/>
</dbReference>
<dbReference type="Gene3D" id="3.30.559.30">
    <property type="entry name" value="Nonribosomal peptide synthetase, condensation domain"/>
    <property type="match status" value="1"/>
</dbReference>
<dbReference type="PROSITE" id="PS00012">
    <property type="entry name" value="PHOSPHOPANTETHEINE"/>
    <property type="match status" value="2"/>
</dbReference>
<dbReference type="InterPro" id="IPR001242">
    <property type="entry name" value="Condensation_dom"/>
</dbReference>
<dbReference type="Gene3D" id="3.40.50.12780">
    <property type="entry name" value="N-terminal domain of ligase-like"/>
    <property type="match status" value="1"/>
</dbReference>
<dbReference type="CDD" id="cd12117">
    <property type="entry name" value="A_NRPS_Srf_like"/>
    <property type="match status" value="1"/>
</dbReference>
<dbReference type="EMBL" id="JAUCGM010000003">
    <property type="protein sequence ID" value="MDM8561769.1"/>
    <property type="molecule type" value="Genomic_DNA"/>
</dbReference>
<evidence type="ECO:0000313" key="5">
    <source>
        <dbReference type="EMBL" id="MDM8561769.1"/>
    </source>
</evidence>
<dbReference type="SUPFAM" id="SSF47336">
    <property type="entry name" value="ACP-like"/>
    <property type="match status" value="2"/>
</dbReference>
<dbReference type="InterPro" id="IPR042099">
    <property type="entry name" value="ANL_N_sf"/>
</dbReference>
<dbReference type="SMART" id="SM00823">
    <property type="entry name" value="PKS_PP"/>
    <property type="match status" value="2"/>
</dbReference>
<dbReference type="InterPro" id="IPR006162">
    <property type="entry name" value="Ppantetheine_attach_site"/>
</dbReference>
<dbReference type="Gene3D" id="1.10.1200.10">
    <property type="entry name" value="ACP-like"/>
    <property type="match status" value="2"/>
</dbReference>
<evidence type="ECO:0000313" key="6">
    <source>
        <dbReference type="Proteomes" id="UP001171945"/>
    </source>
</evidence>
<feature type="domain" description="Carrier" evidence="4">
    <location>
        <begin position="1906"/>
        <end position="1981"/>
    </location>
</feature>
<dbReference type="Pfam" id="PF05050">
    <property type="entry name" value="Methyltransf_21"/>
    <property type="match status" value="1"/>
</dbReference>